<dbReference type="EMBL" id="LR130778">
    <property type="protein sequence ID" value="VDN47739.1"/>
    <property type="molecule type" value="Genomic_DNA"/>
</dbReference>
<dbReference type="PANTHER" id="PTHR30352">
    <property type="entry name" value="PYRUVATE FORMATE-LYASE-ACTIVATING ENZYME"/>
    <property type="match status" value="1"/>
</dbReference>
<dbReference type="PANTHER" id="PTHR30352:SF13">
    <property type="entry name" value="GLYCYL-RADICAL ENZYME ACTIVATING ENZYME YJJW-RELATED"/>
    <property type="match status" value="1"/>
</dbReference>
<evidence type="ECO:0000256" key="1">
    <source>
        <dbReference type="ARBA" id="ARBA00001966"/>
    </source>
</evidence>
<keyword evidence="7" id="KW-0408">Iron</keyword>
<dbReference type="SFLD" id="SFLDG01066">
    <property type="entry name" value="organic_radical-activating_enz"/>
    <property type="match status" value="1"/>
</dbReference>
<dbReference type="InterPro" id="IPR001989">
    <property type="entry name" value="Radical_activat_CS"/>
</dbReference>
<keyword evidence="4" id="KW-0949">S-adenosyl-L-methionine</keyword>
<evidence type="ECO:0000313" key="13">
    <source>
        <dbReference type="Proteomes" id="UP000279029"/>
    </source>
</evidence>
<evidence type="ECO:0000259" key="11">
    <source>
        <dbReference type="PROSITE" id="PS51918"/>
    </source>
</evidence>
<dbReference type="InterPro" id="IPR007197">
    <property type="entry name" value="rSAM"/>
</dbReference>
<reference evidence="12 13" key="1">
    <citation type="submission" date="2018-09" db="EMBL/GenBank/DDBJ databases">
        <authorList>
            <person name="Postec A."/>
        </authorList>
    </citation>
    <scope>NUCLEOTIDE SEQUENCE [LARGE SCALE GENOMIC DNA]</scope>
    <source>
        <strain evidence="12">70B-A</strain>
    </source>
</reference>
<dbReference type="PROSITE" id="PS51918">
    <property type="entry name" value="RADICAL_SAM"/>
    <property type="match status" value="1"/>
</dbReference>
<comment type="catalytic activity">
    <reaction evidence="9">
        <text>glycyl-[protein] + reduced [flavodoxin] + S-adenosyl-L-methionine = glycin-2-yl radical-[protein] + semiquinone [flavodoxin] + 5'-deoxyadenosine + L-methionine + H(+)</text>
        <dbReference type="Rhea" id="RHEA:61976"/>
        <dbReference type="Rhea" id="RHEA-COMP:10622"/>
        <dbReference type="Rhea" id="RHEA-COMP:14480"/>
        <dbReference type="Rhea" id="RHEA-COMP:15993"/>
        <dbReference type="Rhea" id="RHEA-COMP:15994"/>
        <dbReference type="ChEBI" id="CHEBI:15378"/>
        <dbReference type="ChEBI" id="CHEBI:17319"/>
        <dbReference type="ChEBI" id="CHEBI:29947"/>
        <dbReference type="ChEBI" id="CHEBI:32722"/>
        <dbReference type="ChEBI" id="CHEBI:57618"/>
        <dbReference type="ChEBI" id="CHEBI:57844"/>
        <dbReference type="ChEBI" id="CHEBI:59789"/>
        <dbReference type="ChEBI" id="CHEBI:140311"/>
    </reaction>
</comment>
<dbReference type="GO" id="GO:0051539">
    <property type="term" value="F:4 iron, 4 sulfur cluster binding"/>
    <property type="evidence" value="ECO:0007669"/>
    <property type="project" value="UniProtKB-KW"/>
</dbReference>
<dbReference type="InterPro" id="IPR034457">
    <property type="entry name" value="Organic_radical-activating"/>
</dbReference>
<evidence type="ECO:0000256" key="4">
    <source>
        <dbReference type="ARBA" id="ARBA00022691"/>
    </source>
</evidence>
<gene>
    <name evidence="12" type="primary">yjjW</name>
    <name evidence="12" type="ORF">PATL70BA_1849</name>
</gene>
<evidence type="ECO:0000256" key="7">
    <source>
        <dbReference type="ARBA" id="ARBA00023004"/>
    </source>
</evidence>
<dbReference type="InterPro" id="IPR058240">
    <property type="entry name" value="rSAM_sf"/>
</dbReference>
<dbReference type="PROSITE" id="PS00198">
    <property type="entry name" value="4FE4S_FER_1"/>
    <property type="match status" value="1"/>
</dbReference>
<protein>
    <submittedName>
        <fullName evidence="12">YjjW family glycine radical enzyme activase</fullName>
    </submittedName>
</protein>
<keyword evidence="8" id="KW-0411">Iron-sulfur</keyword>
<dbReference type="NCBIfam" id="TIGR04041">
    <property type="entry name" value="activase_YjjW"/>
    <property type="match status" value="1"/>
</dbReference>
<dbReference type="InterPro" id="IPR013785">
    <property type="entry name" value="Aldolase_TIM"/>
</dbReference>
<dbReference type="SUPFAM" id="SSF102114">
    <property type="entry name" value="Radical SAM enzymes"/>
    <property type="match status" value="1"/>
</dbReference>
<dbReference type="GO" id="GO:0046872">
    <property type="term" value="F:metal ion binding"/>
    <property type="evidence" value="ECO:0007669"/>
    <property type="project" value="UniProtKB-KW"/>
</dbReference>
<keyword evidence="3" id="KW-0004">4Fe-4S</keyword>
<comment type="cofactor">
    <cofactor evidence="1">
        <name>[4Fe-4S] cluster</name>
        <dbReference type="ChEBI" id="CHEBI:49883"/>
    </cofactor>
</comment>
<dbReference type="KEGG" id="cbar:PATL70BA_1849"/>
<dbReference type="RefSeq" id="WP_125136994.1">
    <property type="nucleotide sequence ID" value="NZ_LR130778.1"/>
</dbReference>
<evidence type="ECO:0000256" key="6">
    <source>
        <dbReference type="ARBA" id="ARBA00023002"/>
    </source>
</evidence>
<evidence type="ECO:0000256" key="9">
    <source>
        <dbReference type="ARBA" id="ARBA00047365"/>
    </source>
</evidence>
<dbReference type="Gene3D" id="3.30.70.20">
    <property type="match status" value="1"/>
</dbReference>
<keyword evidence="6" id="KW-0560">Oxidoreductase</keyword>
<dbReference type="OrthoDB" id="9782387at2"/>
<evidence type="ECO:0000256" key="3">
    <source>
        <dbReference type="ARBA" id="ARBA00022485"/>
    </source>
</evidence>
<dbReference type="PROSITE" id="PS01087">
    <property type="entry name" value="RADICAL_ACTIVATING"/>
    <property type="match status" value="1"/>
</dbReference>
<dbReference type="SUPFAM" id="SSF54862">
    <property type="entry name" value="4Fe-4S ferredoxins"/>
    <property type="match status" value="1"/>
</dbReference>
<comment type="similarity">
    <text evidence="2">Belongs to the organic radical-activating enzymes family.</text>
</comment>
<accession>A0A3P7S5M7</accession>
<feature type="domain" description="Radical SAM core" evidence="11">
    <location>
        <begin position="16"/>
        <end position="274"/>
    </location>
</feature>
<dbReference type="PROSITE" id="PS51379">
    <property type="entry name" value="4FE4S_FER_2"/>
    <property type="match status" value="1"/>
</dbReference>
<evidence type="ECO:0000256" key="2">
    <source>
        <dbReference type="ARBA" id="ARBA00009777"/>
    </source>
</evidence>
<dbReference type="PIRSF" id="PIRSF000371">
    <property type="entry name" value="PFL_act_enz"/>
    <property type="match status" value="1"/>
</dbReference>
<dbReference type="AlphaFoldDB" id="A0A3P7S5M7"/>
<dbReference type="Proteomes" id="UP000279029">
    <property type="component" value="Chromosome"/>
</dbReference>
<dbReference type="InterPro" id="IPR017896">
    <property type="entry name" value="4Fe4S_Fe-S-bd"/>
</dbReference>
<evidence type="ECO:0000313" key="12">
    <source>
        <dbReference type="EMBL" id="VDN47739.1"/>
    </source>
</evidence>
<keyword evidence="13" id="KW-1185">Reference proteome</keyword>
<dbReference type="GO" id="GO:0016491">
    <property type="term" value="F:oxidoreductase activity"/>
    <property type="evidence" value="ECO:0007669"/>
    <property type="project" value="UniProtKB-KW"/>
</dbReference>
<dbReference type="InterPro" id="IPR012839">
    <property type="entry name" value="Organic_radical_activase"/>
</dbReference>
<evidence type="ECO:0000259" key="10">
    <source>
        <dbReference type="PROSITE" id="PS51379"/>
    </source>
</evidence>
<proteinExistence type="inferred from homology"/>
<organism evidence="12 13">
    <name type="scientific">Petrocella atlantisensis</name>
    <dbReference type="NCBI Taxonomy" id="2173034"/>
    <lineage>
        <taxon>Bacteria</taxon>
        <taxon>Bacillati</taxon>
        <taxon>Bacillota</taxon>
        <taxon>Clostridia</taxon>
        <taxon>Lachnospirales</taxon>
        <taxon>Vallitaleaceae</taxon>
        <taxon>Petrocella</taxon>
    </lineage>
</organism>
<keyword evidence="5" id="KW-0479">Metal-binding</keyword>
<dbReference type="InterPro" id="IPR023912">
    <property type="entry name" value="YjjW_bact"/>
</dbReference>
<name>A0A3P7S5M7_9FIRM</name>
<dbReference type="CDD" id="cd01335">
    <property type="entry name" value="Radical_SAM"/>
    <property type="match status" value="1"/>
</dbReference>
<sequence length="280" mass="31857">MNQKILINQIIPFSNVDGEGNRCSIFVQGCQLSCFYCHNSETIQICRHCGICVKHCPSNALSLQSDLVIYEESLCCQCDSCIMVCPYQSTPKAKAYTIDDLMVRIEDYRPYIRGVTFSGGEPTLYADFLAELAQKIKKCGLTVYIDSNGFFDFEAILPFINSVDGFLLDIKAIDNIEHLCGVKGQIHLKNLEKLLAMDKVIEVRTVLLNEHMDQLNTLNQVVERLKIYPKVPYRLIRAHVTGLKRAQEACIGEAIMTEEEFVTYGKHLKQKGFYNFKLQM</sequence>
<dbReference type="InterPro" id="IPR017900">
    <property type="entry name" value="4Fe4S_Fe_S_CS"/>
</dbReference>
<dbReference type="SFLD" id="SFLDS00029">
    <property type="entry name" value="Radical_SAM"/>
    <property type="match status" value="1"/>
</dbReference>
<evidence type="ECO:0000256" key="5">
    <source>
        <dbReference type="ARBA" id="ARBA00022723"/>
    </source>
</evidence>
<feature type="domain" description="4Fe-4S ferredoxin-type" evidence="10">
    <location>
        <begin position="46"/>
        <end position="66"/>
    </location>
</feature>
<evidence type="ECO:0000256" key="8">
    <source>
        <dbReference type="ARBA" id="ARBA00023014"/>
    </source>
</evidence>
<dbReference type="Pfam" id="PF13353">
    <property type="entry name" value="Fer4_12"/>
    <property type="match status" value="1"/>
</dbReference>
<dbReference type="Gene3D" id="3.20.20.70">
    <property type="entry name" value="Aldolase class I"/>
    <property type="match status" value="1"/>
</dbReference>